<proteinExistence type="predicted"/>
<dbReference type="AlphaFoldDB" id="A0A3L6ZZ86"/>
<comment type="caution">
    <text evidence="4">The sequence shown here is derived from an EMBL/GenBank/DDBJ whole genome shotgun (WGS) entry which is preliminary data.</text>
</comment>
<dbReference type="InterPro" id="IPR055170">
    <property type="entry name" value="GFO_IDH_MocA-like_dom"/>
</dbReference>
<dbReference type="PANTHER" id="PTHR43377:SF1">
    <property type="entry name" value="BILIVERDIN REDUCTASE A"/>
    <property type="match status" value="1"/>
</dbReference>
<protein>
    <submittedName>
        <fullName evidence="4">Gfo/Idh/MocA family oxidoreductase</fullName>
    </submittedName>
</protein>
<dbReference type="SUPFAM" id="SSF55347">
    <property type="entry name" value="Glyceraldehyde-3-phosphate dehydrogenase-like, C-terminal domain"/>
    <property type="match status" value="1"/>
</dbReference>
<sequence length="331" mass="35120">MTTIAIIGGGYMGRTHAAAWTEIGEGRGIRYVCSRHPVDGFGDAPNARFVTDLGVVLADPEVDIVSICTPTHTHREIAVRALLAGKHVLLEKPIALSIADARAIAAAASSTGRTLMVAHVVRFFEGYRRARTDVEAGRIGTVLSARARRLITKPDAAWWYDDARSGGVVVDVGIHDVDQMNLMLGTPVAVTSRAVDPLGPIETTIEYRSGGVGQVLTFADVPPGAPFTSSLQVVGTEGMIDYDFSADAPTASVGFSGVNTYRLATSSSSSSVTLSALDHYARQAEYFLDCVRNGTEPEFSPTASAVRALEVALAARQSLLTGETEILEERA</sequence>
<dbReference type="Gene3D" id="3.40.50.720">
    <property type="entry name" value="NAD(P)-binding Rossmann-like Domain"/>
    <property type="match status" value="1"/>
</dbReference>
<dbReference type="EMBL" id="RCUV01000003">
    <property type="protein sequence ID" value="RLP73124.1"/>
    <property type="molecule type" value="Genomic_DNA"/>
</dbReference>
<evidence type="ECO:0000259" key="2">
    <source>
        <dbReference type="Pfam" id="PF01408"/>
    </source>
</evidence>
<dbReference type="OrthoDB" id="179913at2"/>
<dbReference type="Pfam" id="PF22725">
    <property type="entry name" value="GFO_IDH_MocA_C3"/>
    <property type="match status" value="1"/>
</dbReference>
<evidence type="ECO:0000259" key="3">
    <source>
        <dbReference type="Pfam" id="PF22725"/>
    </source>
</evidence>
<evidence type="ECO:0000313" key="4">
    <source>
        <dbReference type="EMBL" id="RLP73124.1"/>
    </source>
</evidence>
<dbReference type="GO" id="GO:0000166">
    <property type="term" value="F:nucleotide binding"/>
    <property type="evidence" value="ECO:0007669"/>
    <property type="project" value="InterPro"/>
</dbReference>
<dbReference type="InterPro" id="IPR036291">
    <property type="entry name" value="NAD(P)-bd_dom_sf"/>
</dbReference>
<feature type="domain" description="Gfo/Idh/MocA-like oxidoreductase N-terminal" evidence="2">
    <location>
        <begin position="4"/>
        <end position="119"/>
    </location>
</feature>
<keyword evidence="5" id="KW-1185">Reference proteome</keyword>
<keyword evidence="1" id="KW-0520">NAD</keyword>
<evidence type="ECO:0000256" key="1">
    <source>
        <dbReference type="ARBA" id="ARBA00023027"/>
    </source>
</evidence>
<dbReference type="Pfam" id="PF01408">
    <property type="entry name" value="GFO_IDH_MocA"/>
    <property type="match status" value="1"/>
</dbReference>
<dbReference type="PANTHER" id="PTHR43377">
    <property type="entry name" value="BILIVERDIN REDUCTASE A"/>
    <property type="match status" value="1"/>
</dbReference>
<accession>A0A3L6ZZ86</accession>
<gene>
    <name evidence="4" type="ORF">D9V29_03735</name>
</gene>
<dbReference type="Gene3D" id="3.30.360.10">
    <property type="entry name" value="Dihydrodipicolinate Reductase, domain 2"/>
    <property type="match status" value="1"/>
</dbReference>
<dbReference type="SUPFAM" id="SSF51735">
    <property type="entry name" value="NAD(P)-binding Rossmann-fold domains"/>
    <property type="match status" value="1"/>
</dbReference>
<reference evidence="4 5" key="1">
    <citation type="submission" date="2018-10" db="EMBL/GenBank/DDBJ databases">
        <authorList>
            <person name="Li J."/>
        </authorList>
    </citation>
    <scope>NUCLEOTIDE SEQUENCE [LARGE SCALE GENOMIC DNA]</scope>
    <source>
        <strain evidence="4 5">CCTCC AB209002</strain>
    </source>
</reference>
<evidence type="ECO:0000313" key="5">
    <source>
        <dbReference type="Proteomes" id="UP000270299"/>
    </source>
</evidence>
<dbReference type="InterPro" id="IPR051450">
    <property type="entry name" value="Gfo/Idh/MocA_Oxidoreductases"/>
</dbReference>
<dbReference type="Proteomes" id="UP000270299">
    <property type="component" value="Unassembled WGS sequence"/>
</dbReference>
<dbReference type="InterPro" id="IPR000683">
    <property type="entry name" value="Gfo/Idh/MocA-like_OxRdtase_N"/>
</dbReference>
<dbReference type="RefSeq" id="WP_121671977.1">
    <property type="nucleotide sequence ID" value="NZ_BMXM01000003.1"/>
</dbReference>
<feature type="domain" description="GFO/IDH/MocA-like oxidoreductase" evidence="3">
    <location>
        <begin position="127"/>
        <end position="240"/>
    </location>
</feature>
<name>A0A3L6ZZ86_9MICO</name>
<organism evidence="4 5">
    <name type="scientific">Mycetocola manganoxydans</name>
    <dbReference type="NCBI Taxonomy" id="699879"/>
    <lineage>
        <taxon>Bacteria</taxon>
        <taxon>Bacillati</taxon>
        <taxon>Actinomycetota</taxon>
        <taxon>Actinomycetes</taxon>
        <taxon>Micrococcales</taxon>
        <taxon>Microbacteriaceae</taxon>
        <taxon>Mycetocola</taxon>
    </lineage>
</organism>